<evidence type="ECO:0000259" key="2">
    <source>
        <dbReference type="Pfam" id="PF21307"/>
    </source>
</evidence>
<protein>
    <submittedName>
        <fullName evidence="4">Alpha-L-fucosidase</fullName>
    </submittedName>
</protein>
<dbReference type="Pfam" id="PF22124">
    <property type="entry name" value="Glyco_hydro_95_cat"/>
    <property type="match status" value="1"/>
</dbReference>
<evidence type="ECO:0000259" key="1">
    <source>
        <dbReference type="Pfam" id="PF14498"/>
    </source>
</evidence>
<feature type="domain" description="Glycosyl hydrolase family 95 catalytic" evidence="3">
    <location>
        <begin position="287"/>
        <end position="706"/>
    </location>
</feature>
<dbReference type="AlphaFoldDB" id="A0A1B1MYT9"/>
<reference evidence="4 5" key="1">
    <citation type="submission" date="2016-01" db="EMBL/GenBank/DDBJ databases">
        <title>Complete Genome Sequence of Paenibacillus yonginensis DCY84, a novel Plant Growth-Promoting Bacteria with Elicitation of Induced Systemic Resistance.</title>
        <authorList>
            <person name="Kim Y.J."/>
            <person name="Yang D.C."/>
            <person name="Sukweenadhi J."/>
        </authorList>
    </citation>
    <scope>NUCLEOTIDE SEQUENCE [LARGE SCALE GENOMIC DNA]</scope>
    <source>
        <strain evidence="4 5">DCY84</strain>
    </source>
</reference>
<dbReference type="KEGG" id="pyg:AWM70_06750"/>
<dbReference type="EMBL" id="CP014167">
    <property type="protein sequence ID" value="ANS74319.1"/>
    <property type="molecule type" value="Genomic_DNA"/>
</dbReference>
<feature type="domain" description="Glycosyl hydrolase family 95 N-terminal" evidence="1">
    <location>
        <begin position="6"/>
        <end position="266"/>
    </location>
</feature>
<dbReference type="PANTHER" id="PTHR31084">
    <property type="entry name" value="ALPHA-L-FUCOSIDASE 2"/>
    <property type="match status" value="1"/>
</dbReference>
<dbReference type="STRING" id="1462996.AWM70_06750"/>
<dbReference type="Pfam" id="PF21307">
    <property type="entry name" value="Glyco_hydro_95_C"/>
    <property type="match status" value="1"/>
</dbReference>
<dbReference type="GO" id="GO:0004560">
    <property type="term" value="F:alpha-L-fucosidase activity"/>
    <property type="evidence" value="ECO:0007669"/>
    <property type="project" value="InterPro"/>
</dbReference>
<name>A0A1B1MYT9_9BACL</name>
<dbReference type="PIRSF" id="PIRSF007663">
    <property type="entry name" value="UCP007663"/>
    <property type="match status" value="1"/>
</dbReference>
<gene>
    <name evidence="4" type="ORF">AWM70_06750</name>
</gene>
<evidence type="ECO:0000259" key="3">
    <source>
        <dbReference type="Pfam" id="PF22124"/>
    </source>
</evidence>
<proteinExistence type="predicted"/>
<evidence type="ECO:0000313" key="5">
    <source>
        <dbReference type="Proteomes" id="UP000092573"/>
    </source>
</evidence>
<organism evidence="4 5">
    <name type="scientific">Paenibacillus yonginensis</name>
    <dbReference type="NCBI Taxonomy" id="1462996"/>
    <lineage>
        <taxon>Bacteria</taxon>
        <taxon>Bacillati</taxon>
        <taxon>Bacillota</taxon>
        <taxon>Bacilli</taxon>
        <taxon>Bacillales</taxon>
        <taxon>Paenibacillaceae</taxon>
        <taxon>Paenibacillus</taxon>
    </lineage>
</organism>
<dbReference type="Pfam" id="PF14498">
    <property type="entry name" value="Glyco_hyd_65N_2"/>
    <property type="match status" value="1"/>
</dbReference>
<sequence>MNKDKLWYLSPAKGWGQGLPVGNGRMGAVVLAEALKEVWVMTEVTYWSGQPEEVRAAGGGKEALEEMRSHFFAGDYAGGDQLAKRYLQPDKQNFGTNLSLCDLIMEFQPALSTGQLNANGAEQELVVYRELDLGEAVVRTEVQKADGGSGEDSVLFTREVIATHAEDLVAGRVRSAMRGGLHFTLRLEGRTSEFKVGSEHQDAGGIRFQGRAVETIHSDGSCGVSSAGAVKVQTLGGTVSSHDGIIQVTGADEAVIYVAVNTDYKQKDGSWSTRAAEQVKGASAKGFDRLKAEHLADYKPLYERVQLDLGTAEAAKLPLDARIRRFKEGKLDDPALVELFFQYGRYLTIAGAREDSPLPLNLQGIWNDGEANRMAWSCDYHLDINTQMNYYPTEIANLGESHVPLMNYVEELAKAGRTTARDWYGADGWVAHVFSNAWGFTLPGWQTGWGLNVTGGLWIATHLMEHYEYSLDERFLWEQAYPVLKEAAAFFLDYMTEHPKHGWLVTGPSNSPENSFYTSKPEEGGQQLSMGPTMDMVLVRDLLQFCLKAARQIQLDEELQERWSAALAKLPPLQIGKQGQLQEWLEDYEEAQPEHRHLSHLTALYPGNQIHPERTRELADAAKVTLEKRMGQSNLEDVEFTAALFAIYFARLQDGDRALKHVSHLIGELCLDNLLTFSKAGIAGAETNIFVIDGNYGGTAAVAEMLMHSLSDEIELLPALPRVWGEGRVIGLRAKGGFEVDLEWSGGVLQRADVHGCSAAGSTWIRYKDQRVYLELAQGETVQLNGELQILQTSGGLGTIR</sequence>
<dbReference type="InterPro" id="IPR016518">
    <property type="entry name" value="Alpha-L-fucosidase"/>
</dbReference>
<dbReference type="RefSeq" id="WP_068694909.1">
    <property type="nucleotide sequence ID" value="NZ_CP014167.1"/>
</dbReference>
<dbReference type="InterPro" id="IPR054363">
    <property type="entry name" value="GH95_cat"/>
</dbReference>
<feature type="domain" description="Alpha fucosidase A-like C-terminal" evidence="2">
    <location>
        <begin position="709"/>
        <end position="769"/>
    </location>
</feature>
<dbReference type="InterPro" id="IPR008928">
    <property type="entry name" value="6-hairpin_glycosidase_sf"/>
</dbReference>
<dbReference type="Proteomes" id="UP000092573">
    <property type="component" value="Chromosome"/>
</dbReference>
<dbReference type="PANTHER" id="PTHR31084:SF0">
    <property type="entry name" value="ALPHA-L-FUCOSIDASE 2"/>
    <property type="match status" value="1"/>
</dbReference>
<dbReference type="InterPro" id="IPR012341">
    <property type="entry name" value="6hp_glycosidase-like_sf"/>
</dbReference>
<dbReference type="InterPro" id="IPR027414">
    <property type="entry name" value="GH95_N_dom"/>
</dbReference>
<dbReference type="SUPFAM" id="SSF48208">
    <property type="entry name" value="Six-hairpin glycosidases"/>
    <property type="match status" value="1"/>
</dbReference>
<keyword evidence="5" id="KW-1185">Reference proteome</keyword>
<dbReference type="GO" id="GO:0005975">
    <property type="term" value="P:carbohydrate metabolic process"/>
    <property type="evidence" value="ECO:0007669"/>
    <property type="project" value="InterPro"/>
</dbReference>
<dbReference type="OrthoDB" id="9802600at2"/>
<dbReference type="Gene3D" id="1.50.10.10">
    <property type="match status" value="1"/>
</dbReference>
<evidence type="ECO:0000313" key="4">
    <source>
        <dbReference type="EMBL" id="ANS74319.1"/>
    </source>
</evidence>
<accession>A0A1B1MYT9</accession>
<dbReference type="InterPro" id="IPR049053">
    <property type="entry name" value="AFCA-like_C"/>
</dbReference>